<dbReference type="Pfam" id="PF05536">
    <property type="entry name" value="Neurochondrin"/>
    <property type="match status" value="2"/>
</dbReference>
<dbReference type="PANTHER" id="PTHR13109:SF7">
    <property type="entry name" value="NEUROCHONDRIN"/>
    <property type="match status" value="1"/>
</dbReference>
<dbReference type="GO" id="GO:0048168">
    <property type="term" value="P:regulation of neuronal synaptic plasticity"/>
    <property type="evidence" value="ECO:0007669"/>
    <property type="project" value="TreeGrafter"/>
</dbReference>
<sequence>MKGRKLSKCLESLKEAKTDNERFAALMLVAKVLKASDVTQDERREIFQSVGFNFINRLLRSEAVPEGCCKLAFKEIAMVILGCYATDTVMLTSTDMMRNLQVFNDLLLIAPSSTEMDDEDTPSKVSITDDCLQIIAAMVDIPETREDLIDQKTVTCLCHMFIEKKYGCERSFAILLAMLHYNKAGTWRGNKEGLNSLLDHLATQFDNAKDSSKFELCSTLCTIVVSIDKSTVDMNKADVNKTDMNKLTFPSWSITMRKSLKDILGSKITQGMRSPAIQLASLLVDNLGVEWAFDFQDTDQNELPSPKFLLMVVHLVCIEVRMLLENEDWTKILEHSPLLSGCYSLLERIIGYMTTGPTMLLEEKTLMQLHSAMLGAFNAVTCFLMDVASDDSGKKNCHPVTYASIRVLGSWMAEETLALNKEINKLIPFLIRASKEQFYKAMKKTENADLSLNKLAIDDPLNNMGEATPSKSPSNVNDNMAGQSNESSTDTETKKTGKDHNGTADHTSSDSTGKSIEKTDSKNASKKVTFGEVKKEAFNTQMDQGTIILLFLLPGFCHLSVEDKSRGLLLENNFHELLWEYFQFQWESFTQEHKDLTVTMETSAEESLVTMTTACGIYLNLTVLESGMVTKDTTFKELLHFIMKNMPSLVNIEPLLVFSGNLTVLGLMLLRHQTTSSRSQEIDQSKQSKFFTAAVHFLSRAHVMEKSKRGCVIVLSEPYRESWSDLAELWHLGMQVLCASIPSFPVLQGTILRSGWIPCVLKLLSDDKLFSMDEETKMAYESMLTQIVKWSSSGKKIVTEKGGKQIASSHKMVDLLSILQ</sequence>
<organism evidence="3 4">
    <name type="scientific">Owenia fusiformis</name>
    <name type="common">Polychaete worm</name>
    <dbReference type="NCBI Taxonomy" id="6347"/>
    <lineage>
        <taxon>Eukaryota</taxon>
        <taxon>Metazoa</taxon>
        <taxon>Spiralia</taxon>
        <taxon>Lophotrochozoa</taxon>
        <taxon>Annelida</taxon>
        <taxon>Polychaeta</taxon>
        <taxon>Sedentaria</taxon>
        <taxon>Canalipalpata</taxon>
        <taxon>Sabellida</taxon>
        <taxon>Oweniida</taxon>
        <taxon>Oweniidae</taxon>
        <taxon>Owenia</taxon>
    </lineage>
</organism>
<dbReference type="GO" id="GO:0031175">
    <property type="term" value="P:neuron projection development"/>
    <property type="evidence" value="ECO:0007669"/>
    <property type="project" value="TreeGrafter"/>
</dbReference>
<comment type="caution">
    <text evidence="3">The sequence shown here is derived from an EMBL/GenBank/DDBJ whole genome shotgun (WGS) entry which is preliminary data.</text>
</comment>
<feature type="compositionally biased region" description="Polar residues" evidence="2">
    <location>
        <begin position="504"/>
        <end position="514"/>
    </location>
</feature>
<dbReference type="EMBL" id="CAIIXF020000002">
    <property type="protein sequence ID" value="CAH1776723.1"/>
    <property type="molecule type" value="Genomic_DNA"/>
</dbReference>
<dbReference type="Proteomes" id="UP000749559">
    <property type="component" value="Unassembled WGS sequence"/>
</dbReference>
<evidence type="ECO:0000313" key="4">
    <source>
        <dbReference type="Proteomes" id="UP000749559"/>
    </source>
</evidence>
<feature type="region of interest" description="Disordered" evidence="2">
    <location>
        <begin position="461"/>
        <end position="522"/>
    </location>
</feature>
<keyword evidence="4" id="KW-1185">Reference proteome</keyword>
<name>A0A8S4N789_OWEFU</name>
<evidence type="ECO:0008006" key="5">
    <source>
        <dbReference type="Google" id="ProtNLM"/>
    </source>
</evidence>
<accession>A0A8S4N789</accession>
<dbReference type="InterPro" id="IPR008709">
    <property type="entry name" value="Neurochondrin"/>
</dbReference>
<feature type="compositionally biased region" description="Polar residues" evidence="2">
    <location>
        <begin position="469"/>
        <end position="490"/>
    </location>
</feature>
<feature type="compositionally biased region" description="Basic and acidic residues" evidence="2">
    <location>
        <begin position="491"/>
        <end position="503"/>
    </location>
</feature>
<evidence type="ECO:0000313" key="3">
    <source>
        <dbReference type="EMBL" id="CAH1776723.1"/>
    </source>
</evidence>
<dbReference type="AlphaFoldDB" id="A0A8S4N789"/>
<proteinExistence type="inferred from homology"/>
<evidence type="ECO:0000256" key="1">
    <source>
        <dbReference type="ARBA" id="ARBA00006927"/>
    </source>
</evidence>
<reference evidence="3" key="1">
    <citation type="submission" date="2022-03" db="EMBL/GenBank/DDBJ databases">
        <authorList>
            <person name="Martin C."/>
        </authorList>
    </citation>
    <scope>NUCLEOTIDE SEQUENCE</scope>
</reference>
<comment type="similarity">
    <text evidence="1">Belongs to the neurochondrin family.</text>
</comment>
<evidence type="ECO:0000256" key="2">
    <source>
        <dbReference type="SAM" id="MobiDB-lite"/>
    </source>
</evidence>
<protein>
    <recommendedName>
        <fullName evidence="5">Neurochondrin</fullName>
    </recommendedName>
</protein>
<dbReference type="PANTHER" id="PTHR13109">
    <property type="entry name" value="NEUROCHONDRIN"/>
    <property type="match status" value="1"/>
</dbReference>
<dbReference type="GO" id="GO:0030425">
    <property type="term" value="C:dendrite"/>
    <property type="evidence" value="ECO:0007669"/>
    <property type="project" value="TreeGrafter"/>
</dbReference>
<dbReference type="OrthoDB" id="8186546at2759"/>
<gene>
    <name evidence="3" type="ORF">OFUS_LOCUS3872</name>
</gene>